<feature type="active site" description="Nucleophile" evidence="1">
    <location>
        <position position="10"/>
    </location>
</feature>
<evidence type="ECO:0000256" key="2">
    <source>
        <dbReference type="PIRSR" id="PIRSR037031-51"/>
    </source>
</evidence>
<dbReference type="PANTHER" id="PTHR36450">
    <property type="entry name" value="THIOREDOXIN"/>
    <property type="match status" value="1"/>
</dbReference>
<gene>
    <name evidence="4" type="ORF">EPICR_70097</name>
</gene>
<evidence type="ECO:0000256" key="1">
    <source>
        <dbReference type="PIRSR" id="PIRSR037031-50"/>
    </source>
</evidence>
<sequence length="77" mass="8106">MEIKVMGPGCARCEKAEKVVREAVDETGADATVKKVTDMMEIASCGVLGTPAVLVDGEVKCAGKVPKKADVKKWLKG</sequence>
<protein>
    <submittedName>
        <fullName evidence="4">Thioredoxin</fullName>
    </submittedName>
</protein>
<dbReference type="SUPFAM" id="SSF52833">
    <property type="entry name" value="Thioredoxin-like"/>
    <property type="match status" value="1"/>
</dbReference>
<dbReference type="InterPro" id="IPR036249">
    <property type="entry name" value="Thioredoxin-like_sf"/>
</dbReference>
<dbReference type="InterPro" id="IPR012336">
    <property type="entry name" value="Thioredoxin-like_fold"/>
</dbReference>
<name>A0A484HLE5_9BACT</name>
<dbReference type="NCBIfam" id="TIGR00412">
    <property type="entry name" value="redox_disulf_2"/>
    <property type="match status" value="1"/>
</dbReference>
<dbReference type="AlphaFoldDB" id="A0A484HLE5"/>
<feature type="disulfide bond" description="Redox-active" evidence="2">
    <location>
        <begin position="10"/>
        <end position="13"/>
    </location>
</feature>
<proteinExistence type="predicted"/>
<dbReference type="PIRSF" id="PIRSF037031">
    <property type="entry name" value="Redox_disulphide_2"/>
    <property type="match status" value="1"/>
</dbReference>
<feature type="active site" description="Nucleophile" evidence="1">
    <location>
        <position position="13"/>
    </location>
</feature>
<evidence type="ECO:0000259" key="3">
    <source>
        <dbReference type="Pfam" id="PF13192"/>
    </source>
</evidence>
<dbReference type="Gene3D" id="3.40.30.10">
    <property type="entry name" value="Glutaredoxin"/>
    <property type="match status" value="1"/>
</dbReference>
<dbReference type="InterPro" id="IPR005243">
    <property type="entry name" value="THIRX-like_proc"/>
</dbReference>
<dbReference type="PANTHER" id="PTHR36450:SF1">
    <property type="entry name" value="THIOREDOXIN"/>
    <property type="match status" value="1"/>
</dbReference>
<keyword evidence="2" id="KW-0676">Redox-active center</keyword>
<dbReference type="EMBL" id="CAACVI010000050">
    <property type="protein sequence ID" value="VEN75255.1"/>
    <property type="molecule type" value="Genomic_DNA"/>
</dbReference>
<keyword evidence="2" id="KW-1015">Disulfide bond</keyword>
<organism evidence="4">
    <name type="scientific">uncultured Desulfobacteraceae bacterium</name>
    <dbReference type="NCBI Taxonomy" id="218296"/>
    <lineage>
        <taxon>Bacteria</taxon>
        <taxon>Pseudomonadati</taxon>
        <taxon>Thermodesulfobacteriota</taxon>
        <taxon>Desulfobacteria</taxon>
        <taxon>Desulfobacterales</taxon>
        <taxon>Desulfobacteraceae</taxon>
        <taxon>environmental samples</taxon>
    </lineage>
</organism>
<dbReference type="Pfam" id="PF13192">
    <property type="entry name" value="Thioredoxin_3"/>
    <property type="match status" value="1"/>
</dbReference>
<feature type="domain" description="Thioredoxin-like fold" evidence="3">
    <location>
        <begin position="1"/>
        <end position="76"/>
    </location>
</feature>
<accession>A0A484HLE5</accession>
<reference evidence="4" key="1">
    <citation type="submission" date="2019-01" db="EMBL/GenBank/DDBJ databases">
        <authorList>
            <consortium name="Genoscope - CEA"/>
            <person name="William W."/>
        </authorList>
    </citation>
    <scope>NUCLEOTIDE SEQUENCE</scope>
    <source>
        <strain evidence="4">CR-1</strain>
    </source>
</reference>
<evidence type="ECO:0000313" key="4">
    <source>
        <dbReference type="EMBL" id="VEN75255.1"/>
    </source>
</evidence>